<protein>
    <submittedName>
        <fullName evidence="4">Glyco_transf_9</fullName>
    </submittedName>
</protein>
<dbReference type="Pfam" id="PF01075">
    <property type="entry name" value="Glyco_transf_9"/>
    <property type="match status" value="1"/>
</dbReference>
<keyword evidence="3" id="KW-1133">Transmembrane helix</keyword>
<accession>A0A060BZ27</accession>
<evidence type="ECO:0000256" key="3">
    <source>
        <dbReference type="SAM" id="Phobius"/>
    </source>
</evidence>
<feature type="non-terminal residue" evidence="4">
    <location>
        <position position="65"/>
    </location>
</feature>
<keyword evidence="1" id="KW-0328">Glycosyltransferase</keyword>
<keyword evidence="2" id="KW-0808">Transferase</keyword>
<proteinExistence type="predicted"/>
<dbReference type="InterPro" id="IPR051199">
    <property type="entry name" value="LPS_LOS_Heptosyltrfase"/>
</dbReference>
<keyword evidence="3" id="KW-0472">Membrane</keyword>
<dbReference type="EMBL" id="KF118771">
    <property type="protein sequence ID" value="AIA86035.1"/>
    <property type="molecule type" value="Genomic_DNA"/>
</dbReference>
<dbReference type="GO" id="GO:0009244">
    <property type="term" value="P:lipopolysaccharide core region biosynthetic process"/>
    <property type="evidence" value="ECO:0007669"/>
    <property type="project" value="TreeGrafter"/>
</dbReference>
<dbReference type="PANTHER" id="PTHR30160">
    <property type="entry name" value="TETRAACYLDISACCHARIDE 4'-KINASE-RELATED"/>
    <property type="match status" value="1"/>
</dbReference>
<dbReference type="AlphaFoldDB" id="A0A060BZ27"/>
<evidence type="ECO:0000256" key="1">
    <source>
        <dbReference type="ARBA" id="ARBA00022676"/>
    </source>
</evidence>
<evidence type="ECO:0000313" key="4">
    <source>
        <dbReference type="EMBL" id="AIA86035.1"/>
    </source>
</evidence>
<dbReference type="SUPFAM" id="SSF53756">
    <property type="entry name" value="UDP-Glycosyltransferase/glycogen phosphorylase"/>
    <property type="match status" value="1"/>
</dbReference>
<organism evidence="4">
    <name type="scientific">uncultured Burkholderia sp</name>
    <dbReference type="NCBI Taxonomy" id="188058"/>
    <lineage>
        <taxon>Bacteria</taxon>
        <taxon>Pseudomonadati</taxon>
        <taxon>Pseudomonadota</taxon>
        <taxon>Betaproteobacteria</taxon>
        <taxon>Burkholderiales</taxon>
        <taxon>Burkholderiaceae</taxon>
        <taxon>Burkholderia</taxon>
        <taxon>environmental samples</taxon>
    </lineage>
</organism>
<dbReference type="PANTHER" id="PTHR30160:SF1">
    <property type="entry name" value="LIPOPOLYSACCHARIDE 1,2-N-ACETYLGLUCOSAMINETRANSFERASE-RELATED"/>
    <property type="match status" value="1"/>
</dbReference>
<dbReference type="GO" id="GO:0005829">
    <property type="term" value="C:cytosol"/>
    <property type="evidence" value="ECO:0007669"/>
    <property type="project" value="TreeGrafter"/>
</dbReference>
<reference evidence="4" key="1">
    <citation type="journal article" date="2013" name="Environ. Microbiol.">
        <title>Seasonally variable intestinal metagenomes of the red palm weevil (Rhynchophorus ferrugineus).</title>
        <authorList>
            <person name="Jia S."/>
            <person name="Zhang X."/>
            <person name="Zhang G."/>
            <person name="Yin A."/>
            <person name="Zhang S."/>
            <person name="Li F."/>
            <person name="Wang L."/>
            <person name="Zhao D."/>
            <person name="Yun Q."/>
            <person name="Tala"/>
            <person name="Wang J."/>
            <person name="Sun G."/>
            <person name="Baabdullah M."/>
            <person name="Yu X."/>
            <person name="Hu S."/>
            <person name="Al-Mssallem I.S."/>
            <person name="Yu J."/>
        </authorList>
    </citation>
    <scope>NUCLEOTIDE SEQUENCE</scope>
</reference>
<feature type="transmembrane region" description="Helical" evidence="3">
    <location>
        <begin position="21"/>
        <end position="44"/>
    </location>
</feature>
<dbReference type="GO" id="GO:0008713">
    <property type="term" value="F:ADP-heptose-lipopolysaccharide heptosyltransferase activity"/>
    <property type="evidence" value="ECO:0007669"/>
    <property type="project" value="TreeGrafter"/>
</dbReference>
<dbReference type="Gene3D" id="3.40.50.2000">
    <property type="entry name" value="Glycogen Phosphorylase B"/>
    <property type="match status" value="1"/>
</dbReference>
<dbReference type="InterPro" id="IPR002201">
    <property type="entry name" value="Glyco_trans_9"/>
</dbReference>
<name>A0A060BZ27_9BURK</name>
<sequence length="65" mass="6927">MWNFAGEATLEEFREIVRKRAAIVISVNTGAMHIAALAGVPVVALNGPTNPIRWGPVNAESVSLL</sequence>
<keyword evidence="3" id="KW-0812">Transmembrane</keyword>
<evidence type="ECO:0000256" key="2">
    <source>
        <dbReference type="ARBA" id="ARBA00022679"/>
    </source>
</evidence>